<dbReference type="EMBL" id="AP024485">
    <property type="protein sequence ID" value="BCS87357.1"/>
    <property type="molecule type" value="Genomic_DNA"/>
</dbReference>
<keyword evidence="2" id="KW-1185">Reference proteome</keyword>
<reference evidence="1" key="1">
    <citation type="journal article" date="2022" name="Arch. Microbiol.">
        <title>Pseudodesulfovibrio sediminis sp. nov., a mesophilic and neutrophilic sulfate-reducing bacterium isolated from sediment of a brackish lake.</title>
        <authorList>
            <person name="Takahashi A."/>
            <person name="Kojima H."/>
            <person name="Watanabe M."/>
            <person name="Fukui M."/>
        </authorList>
    </citation>
    <scope>NUCLEOTIDE SEQUENCE</scope>
    <source>
        <strain evidence="1">SF6</strain>
    </source>
</reference>
<organism evidence="1 2">
    <name type="scientific">Pseudodesulfovibrio sediminis</name>
    <dbReference type="NCBI Taxonomy" id="2810563"/>
    <lineage>
        <taxon>Bacteria</taxon>
        <taxon>Pseudomonadati</taxon>
        <taxon>Thermodesulfobacteriota</taxon>
        <taxon>Desulfovibrionia</taxon>
        <taxon>Desulfovibrionales</taxon>
        <taxon>Desulfovibrionaceae</taxon>
    </lineage>
</organism>
<evidence type="ECO:0000313" key="1">
    <source>
        <dbReference type="EMBL" id="BCS87357.1"/>
    </source>
</evidence>
<accession>A0ABN6EMR6</accession>
<name>A0ABN6EMR6_9BACT</name>
<evidence type="ECO:0000313" key="2">
    <source>
        <dbReference type="Proteomes" id="UP001053296"/>
    </source>
</evidence>
<dbReference type="Proteomes" id="UP001053296">
    <property type="component" value="Chromosome"/>
</dbReference>
<gene>
    <name evidence="1" type="ORF">PSDVSF_05990</name>
</gene>
<dbReference type="RefSeq" id="WP_229593540.1">
    <property type="nucleotide sequence ID" value="NZ_AP024485.1"/>
</dbReference>
<proteinExistence type="predicted"/>
<protein>
    <submittedName>
        <fullName evidence="1">Uncharacterized protein</fullName>
    </submittedName>
</protein>
<sequence>MTKAELISALEGFPDTYDVRVFATIYCPHADDVRCCDHDGINIGHTKHSRGIFTPWGSVLKAVSSDDRGTAVLLETTIR</sequence>